<dbReference type="GO" id="GO:0004497">
    <property type="term" value="F:monooxygenase activity"/>
    <property type="evidence" value="ECO:0007669"/>
    <property type="project" value="InterPro"/>
</dbReference>
<organism evidence="1 2">
    <name type="scientific">Exophiala dermatitidis (strain ATCC 34100 / CBS 525.76 / NIH/UT8656)</name>
    <name type="common">Black yeast</name>
    <name type="synonym">Wangiella dermatitidis</name>
    <dbReference type="NCBI Taxonomy" id="858893"/>
    <lineage>
        <taxon>Eukaryota</taxon>
        <taxon>Fungi</taxon>
        <taxon>Dikarya</taxon>
        <taxon>Ascomycota</taxon>
        <taxon>Pezizomycotina</taxon>
        <taxon>Eurotiomycetes</taxon>
        <taxon>Chaetothyriomycetidae</taxon>
        <taxon>Chaetothyriales</taxon>
        <taxon>Herpotrichiellaceae</taxon>
        <taxon>Exophiala</taxon>
    </lineage>
</organism>
<dbReference type="SUPFAM" id="SSF48264">
    <property type="entry name" value="Cytochrome P450"/>
    <property type="match status" value="1"/>
</dbReference>
<evidence type="ECO:0000313" key="1">
    <source>
        <dbReference type="EMBL" id="EHY56329.1"/>
    </source>
</evidence>
<dbReference type="GO" id="GO:0020037">
    <property type="term" value="F:heme binding"/>
    <property type="evidence" value="ECO:0007669"/>
    <property type="project" value="InterPro"/>
</dbReference>
<name>H6C047_EXODN</name>
<dbReference type="GO" id="GO:0005506">
    <property type="term" value="F:iron ion binding"/>
    <property type="evidence" value="ECO:0007669"/>
    <property type="project" value="InterPro"/>
</dbReference>
<dbReference type="GeneID" id="20309052"/>
<sequence length="86" mass="9666">MELQELHDRYGPVIRISPDELHIRDSDYYEELYAPGAKKRDKYAGWVAMAGAPTSSFATTGEVIRLDVAYMALTTDIISHARFGES</sequence>
<dbReference type="EMBL" id="JH226133">
    <property type="protein sequence ID" value="EHY56329.1"/>
    <property type="molecule type" value="Genomic_DNA"/>
</dbReference>
<dbReference type="STRING" id="858893.H6C047"/>
<dbReference type="AlphaFoldDB" id="H6C047"/>
<dbReference type="GO" id="GO:0016705">
    <property type="term" value="F:oxidoreductase activity, acting on paired donors, with incorporation or reduction of molecular oxygen"/>
    <property type="evidence" value="ECO:0007669"/>
    <property type="project" value="InterPro"/>
</dbReference>
<proteinExistence type="predicted"/>
<reference evidence="1" key="1">
    <citation type="submission" date="2011-07" db="EMBL/GenBank/DDBJ databases">
        <title>The Genome Sequence of Exophiala (Wangiella) dermatitidis NIH/UT8656.</title>
        <authorList>
            <consortium name="The Broad Institute Genome Sequencing Platform"/>
            <person name="Cuomo C."/>
            <person name="Wang Z."/>
            <person name="Hunicke-Smith S."/>
            <person name="Szanislo P.J."/>
            <person name="Earl A."/>
            <person name="Young S.K."/>
            <person name="Zeng Q."/>
            <person name="Gargeya S."/>
            <person name="Fitzgerald M."/>
            <person name="Haas B."/>
            <person name="Abouelleil A."/>
            <person name="Alvarado L."/>
            <person name="Arachchi H.M."/>
            <person name="Berlin A."/>
            <person name="Brown A."/>
            <person name="Chapman S.B."/>
            <person name="Chen Z."/>
            <person name="Dunbar C."/>
            <person name="Freedman E."/>
            <person name="Gearin G."/>
            <person name="Gellesch M."/>
            <person name="Goldberg J."/>
            <person name="Griggs A."/>
            <person name="Gujja S."/>
            <person name="Heiman D."/>
            <person name="Howarth C."/>
            <person name="Larson L."/>
            <person name="Lui A."/>
            <person name="MacDonald P.J.P."/>
            <person name="Montmayeur A."/>
            <person name="Murphy C."/>
            <person name="Neiman D."/>
            <person name="Pearson M."/>
            <person name="Priest M."/>
            <person name="Roberts A."/>
            <person name="Saif S."/>
            <person name="Shea T."/>
            <person name="Shenoy N."/>
            <person name="Sisk P."/>
            <person name="Stolte C."/>
            <person name="Sykes S."/>
            <person name="Wortman J."/>
            <person name="Nusbaum C."/>
            <person name="Birren B."/>
        </authorList>
    </citation>
    <scope>NUCLEOTIDE SEQUENCE</scope>
    <source>
        <strain evidence="1">NIH/UT8656</strain>
    </source>
</reference>
<evidence type="ECO:0000313" key="2">
    <source>
        <dbReference type="Proteomes" id="UP000007304"/>
    </source>
</evidence>
<dbReference type="HOGENOM" id="CLU_2497909_0_0_1"/>
<dbReference type="InterPro" id="IPR036396">
    <property type="entry name" value="Cyt_P450_sf"/>
</dbReference>
<gene>
    <name evidence="1" type="ORF">HMPREF1120_04413</name>
</gene>
<dbReference type="RefSeq" id="XP_009156790.1">
    <property type="nucleotide sequence ID" value="XM_009158542.1"/>
</dbReference>
<accession>H6C047</accession>
<dbReference type="InParanoid" id="H6C047"/>
<keyword evidence="2" id="KW-1185">Reference proteome</keyword>
<protein>
    <submittedName>
        <fullName evidence="1">Uncharacterized protein</fullName>
    </submittedName>
</protein>
<dbReference type="VEuPathDB" id="FungiDB:HMPREF1120_04413"/>
<dbReference type="Proteomes" id="UP000007304">
    <property type="component" value="Unassembled WGS sequence"/>
</dbReference>